<evidence type="ECO:0000256" key="9">
    <source>
        <dbReference type="ARBA" id="ARBA00022984"/>
    </source>
</evidence>
<keyword evidence="15" id="KW-0812">Transmembrane</keyword>
<dbReference type="GO" id="GO:0009252">
    <property type="term" value="P:peptidoglycan biosynthetic process"/>
    <property type="evidence" value="ECO:0007669"/>
    <property type="project" value="UniProtKB-KW"/>
</dbReference>
<dbReference type="GO" id="GO:0008658">
    <property type="term" value="F:penicillin binding"/>
    <property type="evidence" value="ECO:0007669"/>
    <property type="project" value="InterPro"/>
</dbReference>
<feature type="compositionally biased region" description="Basic and acidic residues" evidence="14">
    <location>
        <begin position="1"/>
        <end position="12"/>
    </location>
</feature>
<evidence type="ECO:0000256" key="3">
    <source>
        <dbReference type="ARBA" id="ARBA00022645"/>
    </source>
</evidence>
<evidence type="ECO:0000256" key="11">
    <source>
        <dbReference type="ARBA" id="ARBA00023316"/>
    </source>
</evidence>
<gene>
    <name evidence="17" type="ORF">KP78_31300</name>
</gene>
<keyword evidence="10" id="KW-0511">Multifunctional enzyme</keyword>
<keyword evidence="8" id="KW-0133">Cell shape</keyword>
<dbReference type="SUPFAM" id="SSF56601">
    <property type="entry name" value="beta-lactamase/transpeptidase-like"/>
    <property type="match status" value="1"/>
</dbReference>
<evidence type="ECO:0000313" key="17">
    <source>
        <dbReference type="EMBL" id="KIL44166.1"/>
    </source>
</evidence>
<dbReference type="InterPro" id="IPR013783">
    <property type="entry name" value="Ig-like_fold"/>
</dbReference>
<dbReference type="PANTHER" id="PTHR32282">
    <property type="entry name" value="BINDING PROTEIN TRANSPEPTIDASE, PUTATIVE-RELATED"/>
    <property type="match status" value="1"/>
</dbReference>
<dbReference type="InterPro" id="IPR050396">
    <property type="entry name" value="Glycosyltr_51/Transpeptidase"/>
</dbReference>
<dbReference type="GO" id="GO:0009002">
    <property type="term" value="F:serine-type D-Ala-D-Ala carboxypeptidase activity"/>
    <property type="evidence" value="ECO:0007669"/>
    <property type="project" value="UniProtKB-EC"/>
</dbReference>
<dbReference type="InterPro" id="IPR001460">
    <property type="entry name" value="PCN-bd_Tpept"/>
</dbReference>
<evidence type="ECO:0000256" key="5">
    <source>
        <dbReference type="ARBA" id="ARBA00022676"/>
    </source>
</evidence>
<feature type="region of interest" description="Disordered" evidence="14">
    <location>
        <begin position="576"/>
        <end position="598"/>
    </location>
</feature>
<comment type="catalytic activity">
    <reaction evidence="13">
        <text>[GlcNAc-(1-&gt;4)-Mur2Ac(oyl-L-Ala-gamma-D-Glu-L-Lys-D-Ala-D-Ala)](n)-di-trans,octa-cis-undecaprenyl diphosphate + beta-D-GlcNAc-(1-&gt;4)-Mur2Ac(oyl-L-Ala-gamma-D-Glu-L-Lys-D-Ala-D-Ala)-di-trans,octa-cis-undecaprenyl diphosphate = [GlcNAc-(1-&gt;4)-Mur2Ac(oyl-L-Ala-gamma-D-Glu-L-Lys-D-Ala-D-Ala)](n+1)-di-trans,octa-cis-undecaprenyl diphosphate + di-trans,octa-cis-undecaprenyl diphosphate + H(+)</text>
        <dbReference type="Rhea" id="RHEA:23708"/>
        <dbReference type="Rhea" id="RHEA-COMP:9602"/>
        <dbReference type="Rhea" id="RHEA-COMP:9603"/>
        <dbReference type="ChEBI" id="CHEBI:15378"/>
        <dbReference type="ChEBI" id="CHEBI:58405"/>
        <dbReference type="ChEBI" id="CHEBI:60033"/>
        <dbReference type="ChEBI" id="CHEBI:78435"/>
        <dbReference type="EC" id="2.4.99.28"/>
    </reaction>
</comment>
<keyword evidence="18" id="KW-1185">Reference proteome</keyword>
<evidence type="ECO:0000256" key="13">
    <source>
        <dbReference type="ARBA" id="ARBA00049902"/>
    </source>
</evidence>
<dbReference type="SUPFAM" id="SSF49265">
    <property type="entry name" value="Fibronectin type III"/>
    <property type="match status" value="1"/>
</dbReference>
<dbReference type="GO" id="GO:0006508">
    <property type="term" value="P:proteolysis"/>
    <property type="evidence" value="ECO:0007669"/>
    <property type="project" value="UniProtKB-KW"/>
</dbReference>
<keyword evidence="9" id="KW-0573">Peptidoglycan synthesis</keyword>
<dbReference type="Pfam" id="PF00912">
    <property type="entry name" value="Transgly"/>
    <property type="match status" value="1"/>
</dbReference>
<protein>
    <submittedName>
        <fullName evidence="17">Penicillin-binding protein</fullName>
    </submittedName>
</protein>
<comment type="catalytic activity">
    <reaction evidence="12">
        <text>Preferential cleavage: (Ac)2-L-Lys-D-Ala-|-D-Ala. Also transpeptidation of peptidyl-alanyl moieties that are N-acyl substituents of D-alanine.</text>
        <dbReference type="EC" id="3.4.16.4"/>
    </reaction>
</comment>
<comment type="caution">
    <text evidence="17">The sequence shown here is derived from an EMBL/GenBank/DDBJ whole genome shotgun (WGS) entry which is preliminary data.</text>
</comment>
<dbReference type="CDD" id="cd00063">
    <property type="entry name" value="FN3"/>
    <property type="match status" value="1"/>
</dbReference>
<feature type="compositionally biased region" description="Basic residues" evidence="14">
    <location>
        <begin position="17"/>
        <end position="26"/>
    </location>
</feature>
<sequence length="902" mass="99472">MAEYTSREEKRRAQQASKKKGNSKKKPKKSLWKRLILVVFLLGLAGLLGGGGLFAYYVFQAPELNEDDFIDPVATEFYDMDQNLIGKIGAENRELVNYEDIPPMVENAVLATEDVRFYEHKGVDVIRLGGAVLANITRGFGAEGASTLTQQVIKQSVLSDEKSLERKAQEAWLAFQLEQEYSKEDILEMYLNKIYYSDGIYGIKTAADYYYGVELNELELHQAALLAGMPQRPNAYNPYEDPDLAKERRDIVLRLMNQHGKITEQEMQDAQAKDIMDGIVEREEERNTFATIEGYEAFIDVVIDEVEELGDYNVYEDGLKIYTTLDPDAQTEVENVLDGDIINFPTDMEDADGEVERSQAGVTLLDTSTGAIRAIGGGRDYGLRDFNHAVDIKRSPGSTIKPLLDYAPAIEELKWSTAHIVIDEPFAYESAPDVRPNNFDGRFLGPITIRQALANSRNITAIKAYNEAGHENATEFIHGLGLHFKDDCSEGSGGLCESASIGAINDGTNTLEMAGAYAAFGNNGIYNEPYAISAIELRDGSTIDTVPDSNVAMSDSTAYMITDMLKDVIEDPSYGTGRDARISGTPVAGKSGTTNYPQEFRQENNIPSDGAPDSWFSGYTTQYTATVWLGYPRTYSNYLSPSERVVSQEIFREVMERVSAEIDTPDFERPGSVVEVEVEIGTNPPKLASAYTPDSRKRIELFIKGTEPTEISEEFVAPDLNAPSDLKADYNEESSSLTLSWDHEQEENDNRSVQFEVSYSTNGRPSQALSTIDQNGLNIELVEPGSSYVFSVVAIADGERSDPATLNVQIDQREEEPEEDVDPVEEETPPPDEESESDNGNGRGNGRGNGQPEDDDNGNSPDDQSPPDGTGVDDESTNPENPEEPTDPEDADGTSEEIPDGA</sequence>
<dbReference type="AlphaFoldDB" id="A0A0C2VI30"/>
<dbReference type="GO" id="GO:0071555">
    <property type="term" value="P:cell wall organization"/>
    <property type="evidence" value="ECO:0007669"/>
    <property type="project" value="UniProtKB-KW"/>
</dbReference>
<evidence type="ECO:0000259" key="16">
    <source>
        <dbReference type="PROSITE" id="PS50853"/>
    </source>
</evidence>
<dbReference type="Gene3D" id="3.40.710.10">
    <property type="entry name" value="DD-peptidase/beta-lactamase superfamily"/>
    <property type="match status" value="1"/>
</dbReference>
<dbReference type="InterPro" id="IPR036950">
    <property type="entry name" value="PBP_transglycosylase"/>
</dbReference>
<evidence type="ECO:0000256" key="6">
    <source>
        <dbReference type="ARBA" id="ARBA00022679"/>
    </source>
</evidence>
<comment type="similarity">
    <text evidence="2">In the N-terminal section; belongs to the glycosyltransferase 51 family.</text>
</comment>
<evidence type="ECO:0000256" key="8">
    <source>
        <dbReference type="ARBA" id="ARBA00022960"/>
    </source>
</evidence>
<dbReference type="PANTHER" id="PTHR32282:SF29">
    <property type="entry name" value="PENICILLIN-BINDING PROTEIN 1A"/>
    <property type="match status" value="1"/>
</dbReference>
<keyword evidence="7" id="KW-0378">Hydrolase</keyword>
<dbReference type="InterPro" id="IPR023346">
    <property type="entry name" value="Lysozyme-like_dom_sf"/>
</dbReference>
<keyword evidence="11" id="KW-0961">Cell wall biogenesis/degradation</keyword>
<feature type="transmembrane region" description="Helical" evidence="15">
    <location>
        <begin position="35"/>
        <end position="59"/>
    </location>
</feature>
<feature type="domain" description="Fibronectin type-III" evidence="16">
    <location>
        <begin position="722"/>
        <end position="811"/>
    </location>
</feature>
<evidence type="ECO:0000256" key="14">
    <source>
        <dbReference type="SAM" id="MobiDB-lite"/>
    </source>
</evidence>
<organism evidence="17 18">
    <name type="scientific">Jeotgalibacillus soli</name>
    <dbReference type="NCBI Taxonomy" id="889306"/>
    <lineage>
        <taxon>Bacteria</taxon>
        <taxon>Bacillati</taxon>
        <taxon>Bacillota</taxon>
        <taxon>Bacilli</taxon>
        <taxon>Bacillales</taxon>
        <taxon>Caryophanaceae</taxon>
        <taxon>Jeotgalibacillus</taxon>
    </lineage>
</organism>
<keyword evidence="15" id="KW-1133">Transmembrane helix</keyword>
<dbReference type="GO" id="GO:0008955">
    <property type="term" value="F:peptidoglycan glycosyltransferase activity"/>
    <property type="evidence" value="ECO:0007669"/>
    <property type="project" value="UniProtKB-EC"/>
</dbReference>
<keyword evidence="15" id="KW-0472">Membrane</keyword>
<dbReference type="FunFam" id="1.10.3810.10:FF:000001">
    <property type="entry name" value="Penicillin-binding protein 1A"/>
    <property type="match status" value="1"/>
</dbReference>
<dbReference type="EMBL" id="JXRP01000019">
    <property type="protein sequence ID" value="KIL44166.1"/>
    <property type="molecule type" value="Genomic_DNA"/>
</dbReference>
<reference evidence="17 18" key="1">
    <citation type="submission" date="2015-01" db="EMBL/GenBank/DDBJ databases">
        <title>Genome sequencing of Jeotgalibacillus soli.</title>
        <authorList>
            <person name="Goh K.M."/>
            <person name="Chan K.-G."/>
            <person name="Yaakop A.S."/>
            <person name="Ee R."/>
            <person name="Gan H.M."/>
            <person name="Chan C.S."/>
        </authorList>
    </citation>
    <scope>NUCLEOTIDE SEQUENCE [LARGE SCALE GENOMIC DNA]</scope>
    <source>
        <strain evidence="17 18">P9</strain>
    </source>
</reference>
<evidence type="ECO:0000256" key="4">
    <source>
        <dbReference type="ARBA" id="ARBA00022670"/>
    </source>
</evidence>
<dbReference type="Pfam" id="PF00041">
    <property type="entry name" value="fn3"/>
    <property type="match status" value="1"/>
</dbReference>
<keyword evidence="3" id="KW-0121">Carboxypeptidase</keyword>
<proteinExistence type="inferred from homology"/>
<dbReference type="Gene3D" id="2.60.40.10">
    <property type="entry name" value="Immunoglobulins"/>
    <property type="match status" value="1"/>
</dbReference>
<dbReference type="InterPro" id="IPR036116">
    <property type="entry name" value="FN3_sf"/>
</dbReference>
<evidence type="ECO:0000313" key="18">
    <source>
        <dbReference type="Proteomes" id="UP000031938"/>
    </source>
</evidence>
<dbReference type="PATRIC" id="fig|889306.3.peg.3143"/>
<dbReference type="OrthoDB" id="9766909at2"/>
<evidence type="ECO:0000256" key="7">
    <source>
        <dbReference type="ARBA" id="ARBA00022801"/>
    </source>
</evidence>
<feature type="compositionally biased region" description="Acidic residues" evidence="14">
    <location>
        <begin position="871"/>
        <end position="902"/>
    </location>
</feature>
<name>A0A0C2VI30_9BACL</name>
<feature type="region of interest" description="Disordered" evidence="14">
    <location>
        <begin position="806"/>
        <end position="902"/>
    </location>
</feature>
<dbReference type="Proteomes" id="UP000031938">
    <property type="component" value="Unassembled WGS sequence"/>
</dbReference>
<dbReference type="NCBIfam" id="TIGR02074">
    <property type="entry name" value="PBP_1a_fam"/>
    <property type="match status" value="1"/>
</dbReference>
<evidence type="ECO:0000256" key="1">
    <source>
        <dbReference type="ARBA" id="ARBA00007090"/>
    </source>
</evidence>
<evidence type="ECO:0000256" key="2">
    <source>
        <dbReference type="ARBA" id="ARBA00007739"/>
    </source>
</evidence>
<evidence type="ECO:0000256" key="15">
    <source>
        <dbReference type="SAM" id="Phobius"/>
    </source>
</evidence>
<dbReference type="InterPro" id="IPR012338">
    <property type="entry name" value="Beta-lactam/transpept-like"/>
</dbReference>
<feature type="compositionally biased region" description="Acidic residues" evidence="14">
    <location>
        <begin position="813"/>
        <end position="837"/>
    </location>
</feature>
<dbReference type="Pfam" id="PF00905">
    <property type="entry name" value="Transpeptidase"/>
    <property type="match status" value="1"/>
</dbReference>
<dbReference type="SUPFAM" id="SSF53955">
    <property type="entry name" value="Lysozyme-like"/>
    <property type="match status" value="1"/>
</dbReference>
<evidence type="ECO:0000256" key="10">
    <source>
        <dbReference type="ARBA" id="ARBA00023268"/>
    </source>
</evidence>
<comment type="similarity">
    <text evidence="1">In the C-terminal section; belongs to the transpeptidase family.</text>
</comment>
<dbReference type="InterPro" id="IPR001264">
    <property type="entry name" value="Glyco_trans_51"/>
</dbReference>
<dbReference type="STRING" id="889306.KP78_31300"/>
<keyword evidence="6" id="KW-0808">Transferase</keyword>
<evidence type="ECO:0000256" key="12">
    <source>
        <dbReference type="ARBA" id="ARBA00034000"/>
    </source>
</evidence>
<dbReference type="RefSeq" id="WP_041090077.1">
    <property type="nucleotide sequence ID" value="NZ_JXRP01000019.1"/>
</dbReference>
<dbReference type="GO" id="GO:0030288">
    <property type="term" value="C:outer membrane-bounded periplasmic space"/>
    <property type="evidence" value="ECO:0007669"/>
    <property type="project" value="TreeGrafter"/>
</dbReference>
<dbReference type="SMART" id="SM00060">
    <property type="entry name" value="FN3"/>
    <property type="match status" value="1"/>
</dbReference>
<dbReference type="GO" id="GO:0008360">
    <property type="term" value="P:regulation of cell shape"/>
    <property type="evidence" value="ECO:0007669"/>
    <property type="project" value="UniProtKB-KW"/>
</dbReference>
<dbReference type="PROSITE" id="PS50853">
    <property type="entry name" value="FN3"/>
    <property type="match status" value="1"/>
</dbReference>
<keyword evidence="4" id="KW-0645">Protease</keyword>
<feature type="region of interest" description="Disordered" evidence="14">
    <location>
        <begin position="1"/>
        <end position="26"/>
    </location>
</feature>
<keyword evidence="5" id="KW-0328">Glycosyltransferase</keyword>
<dbReference type="Gene3D" id="1.10.3810.10">
    <property type="entry name" value="Biosynthetic peptidoglycan transglycosylase-like"/>
    <property type="match status" value="1"/>
</dbReference>
<accession>A0A0C2VI30</accession>
<dbReference type="InterPro" id="IPR003961">
    <property type="entry name" value="FN3_dom"/>
</dbReference>